<dbReference type="Gene3D" id="3.30.70.920">
    <property type="match status" value="1"/>
</dbReference>
<gene>
    <name evidence="5" type="ORF">HDF16_001534</name>
</gene>
<dbReference type="EMBL" id="JACHIP010000002">
    <property type="protein sequence ID" value="MBB5056849.1"/>
    <property type="molecule type" value="Genomic_DNA"/>
</dbReference>
<keyword evidence="2" id="KW-0238">DNA-binding</keyword>
<evidence type="ECO:0000313" key="6">
    <source>
        <dbReference type="Proteomes" id="UP000540989"/>
    </source>
</evidence>
<keyword evidence="6" id="KW-1185">Reference proteome</keyword>
<dbReference type="InterPro" id="IPR036390">
    <property type="entry name" value="WH_DNA-bd_sf"/>
</dbReference>
<reference evidence="5 6" key="1">
    <citation type="submission" date="2020-08" db="EMBL/GenBank/DDBJ databases">
        <title>Genomic Encyclopedia of Type Strains, Phase IV (KMG-V): Genome sequencing to study the core and pangenomes of soil and plant-associated prokaryotes.</title>
        <authorList>
            <person name="Whitman W."/>
        </authorList>
    </citation>
    <scope>NUCLEOTIDE SEQUENCE [LARGE SCALE GENOMIC DNA]</scope>
    <source>
        <strain evidence="5 6">M8UP14</strain>
    </source>
</reference>
<dbReference type="InterPro" id="IPR000485">
    <property type="entry name" value="AsnC-type_HTH_dom"/>
</dbReference>
<name>A0A7W7ZC18_9BACT</name>
<dbReference type="InterPro" id="IPR011008">
    <property type="entry name" value="Dimeric_a/b-barrel"/>
</dbReference>
<dbReference type="Proteomes" id="UP000540989">
    <property type="component" value="Unassembled WGS sequence"/>
</dbReference>
<evidence type="ECO:0000256" key="1">
    <source>
        <dbReference type="ARBA" id="ARBA00023015"/>
    </source>
</evidence>
<dbReference type="RefSeq" id="WP_184215101.1">
    <property type="nucleotide sequence ID" value="NZ_JACHIP010000002.1"/>
</dbReference>
<dbReference type="GO" id="GO:0043200">
    <property type="term" value="P:response to amino acid"/>
    <property type="evidence" value="ECO:0007669"/>
    <property type="project" value="TreeGrafter"/>
</dbReference>
<dbReference type="Pfam" id="PF01037">
    <property type="entry name" value="AsnC_trans_reg"/>
    <property type="match status" value="1"/>
</dbReference>
<dbReference type="Gene3D" id="1.10.10.10">
    <property type="entry name" value="Winged helix-like DNA-binding domain superfamily/Winged helix DNA-binding domain"/>
    <property type="match status" value="1"/>
</dbReference>
<dbReference type="AlphaFoldDB" id="A0A7W7ZC18"/>
<dbReference type="PRINTS" id="PR00033">
    <property type="entry name" value="HTHASNC"/>
</dbReference>
<dbReference type="PROSITE" id="PS50956">
    <property type="entry name" value="HTH_ASNC_2"/>
    <property type="match status" value="1"/>
</dbReference>
<dbReference type="GO" id="GO:0006355">
    <property type="term" value="P:regulation of DNA-templated transcription"/>
    <property type="evidence" value="ECO:0007669"/>
    <property type="project" value="UniProtKB-ARBA"/>
</dbReference>
<evidence type="ECO:0000256" key="3">
    <source>
        <dbReference type="ARBA" id="ARBA00023163"/>
    </source>
</evidence>
<organism evidence="5 6">
    <name type="scientific">Granulicella aggregans</name>
    <dbReference type="NCBI Taxonomy" id="474949"/>
    <lineage>
        <taxon>Bacteria</taxon>
        <taxon>Pseudomonadati</taxon>
        <taxon>Acidobacteriota</taxon>
        <taxon>Terriglobia</taxon>
        <taxon>Terriglobales</taxon>
        <taxon>Acidobacteriaceae</taxon>
        <taxon>Granulicella</taxon>
    </lineage>
</organism>
<dbReference type="PANTHER" id="PTHR30154">
    <property type="entry name" value="LEUCINE-RESPONSIVE REGULATORY PROTEIN"/>
    <property type="match status" value="1"/>
</dbReference>
<evidence type="ECO:0000313" key="5">
    <source>
        <dbReference type="EMBL" id="MBB5056849.1"/>
    </source>
</evidence>
<feature type="domain" description="HTH asnC-type" evidence="4">
    <location>
        <begin position="7"/>
        <end position="68"/>
    </location>
</feature>
<dbReference type="CDD" id="cd00090">
    <property type="entry name" value="HTH_ARSR"/>
    <property type="match status" value="1"/>
</dbReference>
<keyword evidence="3" id="KW-0804">Transcription</keyword>
<dbReference type="SMART" id="SM00344">
    <property type="entry name" value="HTH_ASNC"/>
    <property type="match status" value="1"/>
</dbReference>
<protein>
    <submittedName>
        <fullName evidence="5">Lrp/AsnC family leucine-responsive transcriptional regulator</fullName>
    </submittedName>
</protein>
<dbReference type="SUPFAM" id="SSF46785">
    <property type="entry name" value="Winged helix' DNA-binding domain"/>
    <property type="match status" value="1"/>
</dbReference>
<dbReference type="Pfam" id="PF13404">
    <property type="entry name" value="HTH_AsnC-type"/>
    <property type="match status" value="1"/>
</dbReference>
<comment type="caution">
    <text evidence="5">The sequence shown here is derived from an EMBL/GenBank/DDBJ whole genome shotgun (WGS) entry which is preliminary data.</text>
</comment>
<evidence type="ECO:0000256" key="2">
    <source>
        <dbReference type="ARBA" id="ARBA00023125"/>
    </source>
</evidence>
<dbReference type="PANTHER" id="PTHR30154:SF53">
    <property type="entry name" value="HTH-TYPE TRANSCRIPTIONAL REGULATOR LRPC"/>
    <property type="match status" value="1"/>
</dbReference>
<dbReference type="InterPro" id="IPR019887">
    <property type="entry name" value="Tscrpt_reg_AsnC/Lrp_C"/>
</dbReference>
<dbReference type="InterPro" id="IPR036388">
    <property type="entry name" value="WH-like_DNA-bd_sf"/>
</dbReference>
<sequence length="160" mass="18117">MDNGSVLDNIGRKILVELQKDPRATYAELGRRVGLSPSATAERVHRLEEAKIIRGYRIDIDPAALGYAVKAHIRMVCDGERYRQFTQFVKTLEAVRECDHVTGGDALMMKVLVSSIEELEQLIMKLLSYGVPTTSLVLSHTVVRHEFNLELEKPTAKRRR</sequence>
<dbReference type="InterPro" id="IPR011991">
    <property type="entry name" value="ArsR-like_HTH"/>
</dbReference>
<accession>A0A7W7ZC18</accession>
<proteinExistence type="predicted"/>
<dbReference type="GO" id="GO:0043565">
    <property type="term" value="F:sequence-specific DNA binding"/>
    <property type="evidence" value="ECO:0007669"/>
    <property type="project" value="InterPro"/>
</dbReference>
<evidence type="ECO:0000259" key="4">
    <source>
        <dbReference type="PROSITE" id="PS50956"/>
    </source>
</evidence>
<keyword evidence="1" id="KW-0805">Transcription regulation</keyword>
<dbReference type="SUPFAM" id="SSF54909">
    <property type="entry name" value="Dimeric alpha+beta barrel"/>
    <property type="match status" value="1"/>
</dbReference>
<dbReference type="InterPro" id="IPR019888">
    <property type="entry name" value="Tscrpt_reg_AsnC-like"/>
</dbReference>
<dbReference type="GO" id="GO:0005829">
    <property type="term" value="C:cytosol"/>
    <property type="evidence" value="ECO:0007669"/>
    <property type="project" value="TreeGrafter"/>
</dbReference>